<keyword evidence="4" id="KW-1185">Reference proteome</keyword>
<dbReference type="GeneID" id="17299142"/>
<dbReference type="InterPro" id="IPR046357">
    <property type="entry name" value="PPIase_dom_sf"/>
</dbReference>
<dbReference type="EMBL" id="JH993016">
    <property type="protein sequence ID" value="EKX42538.1"/>
    <property type="molecule type" value="Genomic_DNA"/>
</dbReference>
<organism evidence="2">
    <name type="scientific">Guillardia theta (strain CCMP2712)</name>
    <name type="common">Cryptophyte</name>
    <dbReference type="NCBI Taxonomy" id="905079"/>
    <lineage>
        <taxon>Eukaryota</taxon>
        <taxon>Cryptophyceae</taxon>
        <taxon>Pyrenomonadales</taxon>
        <taxon>Geminigeraceae</taxon>
        <taxon>Guillardia</taxon>
    </lineage>
</organism>
<proteinExistence type="predicted"/>
<feature type="chain" id="PRO_5008770808" description="Peptidylprolyl isomerase" evidence="1">
    <location>
        <begin position="31"/>
        <end position="219"/>
    </location>
</feature>
<dbReference type="PaxDb" id="55529-EKX42538"/>
<dbReference type="AlphaFoldDB" id="L1J1X6"/>
<dbReference type="KEGG" id="gtt:GUITHDRAFT_111511"/>
<dbReference type="HOGENOM" id="CLU_1263646_0_0_1"/>
<dbReference type="EnsemblProtists" id="EKX42538">
    <property type="protein sequence ID" value="EKX42538"/>
    <property type="gene ID" value="GUITHDRAFT_111511"/>
</dbReference>
<dbReference type="SUPFAM" id="SSF54534">
    <property type="entry name" value="FKBP-like"/>
    <property type="match status" value="1"/>
</dbReference>
<dbReference type="RefSeq" id="XP_005829518.1">
    <property type="nucleotide sequence ID" value="XM_005829461.1"/>
</dbReference>
<dbReference type="Gene3D" id="3.10.50.40">
    <property type="match status" value="1"/>
</dbReference>
<evidence type="ECO:0000313" key="2">
    <source>
        <dbReference type="EMBL" id="EKX42538.1"/>
    </source>
</evidence>
<evidence type="ECO:0000256" key="1">
    <source>
        <dbReference type="SAM" id="SignalP"/>
    </source>
</evidence>
<evidence type="ECO:0000313" key="4">
    <source>
        <dbReference type="Proteomes" id="UP000011087"/>
    </source>
</evidence>
<dbReference type="Proteomes" id="UP000011087">
    <property type="component" value="Unassembled WGS sequence"/>
</dbReference>
<evidence type="ECO:0008006" key="5">
    <source>
        <dbReference type="Google" id="ProtNLM"/>
    </source>
</evidence>
<dbReference type="GO" id="GO:0003755">
    <property type="term" value="F:peptidyl-prolyl cis-trans isomerase activity"/>
    <property type="evidence" value="ECO:0007669"/>
    <property type="project" value="InterPro"/>
</dbReference>
<sequence>MQQTERRFPRREAWLKVMFLSLSALGGQMSFSKQAMANSQTDAATQYAVDPSGFRFESLKDGIGMTPKAGDTVRLKVEAIERGTRTDVSRKVGLIERYELGKGDLGKERTCAVETMVQGMKIGSERVLPLNKEVSASTMRVVDWARVRDNEAVDLYVRLIGIVGHPCSSDEEEKKKGNLVDFHVCGEVNKRTERIRLFCESGRNLCVEPEYLKMMSAKK</sequence>
<reference evidence="3" key="3">
    <citation type="submission" date="2016-03" db="UniProtKB">
        <authorList>
            <consortium name="EnsemblProtists"/>
        </authorList>
    </citation>
    <scope>IDENTIFICATION</scope>
</reference>
<keyword evidence="1" id="KW-0732">Signal</keyword>
<evidence type="ECO:0000313" key="3">
    <source>
        <dbReference type="EnsemblProtists" id="EKX42538"/>
    </source>
</evidence>
<reference evidence="2 4" key="1">
    <citation type="journal article" date="2012" name="Nature">
        <title>Algal genomes reveal evolutionary mosaicism and the fate of nucleomorphs.</title>
        <authorList>
            <consortium name="DOE Joint Genome Institute"/>
            <person name="Curtis B.A."/>
            <person name="Tanifuji G."/>
            <person name="Burki F."/>
            <person name="Gruber A."/>
            <person name="Irimia M."/>
            <person name="Maruyama S."/>
            <person name="Arias M.C."/>
            <person name="Ball S.G."/>
            <person name="Gile G.H."/>
            <person name="Hirakawa Y."/>
            <person name="Hopkins J.F."/>
            <person name="Kuo A."/>
            <person name="Rensing S.A."/>
            <person name="Schmutz J."/>
            <person name="Symeonidi A."/>
            <person name="Elias M."/>
            <person name="Eveleigh R.J."/>
            <person name="Herman E.K."/>
            <person name="Klute M.J."/>
            <person name="Nakayama T."/>
            <person name="Obornik M."/>
            <person name="Reyes-Prieto A."/>
            <person name="Armbrust E.V."/>
            <person name="Aves S.J."/>
            <person name="Beiko R.G."/>
            <person name="Coutinho P."/>
            <person name="Dacks J.B."/>
            <person name="Durnford D.G."/>
            <person name="Fast N.M."/>
            <person name="Green B.R."/>
            <person name="Grisdale C.J."/>
            <person name="Hempel F."/>
            <person name="Henrissat B."/>
            <person name="Hoppner M.P."/>
            <person name="Ishida K."/>
            <person name="Kim E."/>
            <person name="Koreny L."/>
            <person name="Kroth P.G."/>
            <person name="Liu Y."/>
            <person name="Malik S.B."/>
            <person name="Maier U.G."/>
            <person name="McRose D."/>
            <person name="Mock T."/>
            <person name="Neilson J.A."/>
            <person name="Onodera N.T."/>
            <person name="Poole A.M."/>
            <person name="Pritham E.J."/>
            <person name="Richards T.A."/>
            <person name="Rocap G."/>
            <person name="Roy S.W."/>
            <person name="Sarai C."/>
            <person name="Schaack S."/>
            <person name="Shirato S."/>
            <person name="Slamovits C.H."/>
            <person name="Spencer D.F."/>
            <person name="Suzuki S."/>
            <person name="Worden A.Z."/>
            <person name="Zauner S."/>
            <person name="Barry K."/>
            <person name="Bell C."/>
            <person name="Bharti A.K."/>
            <person name="Crow J.A."/>
            <person name="Grimwood J."/>
            <person name="Kramer R."/>
            <person name="Lindquist E."/>
            <person name="Lucas S."/>
            <person name="Salamov A."/>
            <person name="McFadden G.I."/>
            <person name="Lane C.E."/>
            <person name="Keeling P.J."/>
            <person name="Gray M.W."/>
            <person name="Grigoriev I.V."/>
            <person name="Archibald J.M."/>
        </authorList>
    </citation>
    <scope>NUCLEOTIDE SEQUENCE</scope>
    <source>
        <strain evidence="2 4">CCMP2712</strain>
    </source>
</reference>
<accession>L1J1X6</accession>
<reference evidence="4" key="2">
    <citation type="submission" date="2012-11" db="EMBL/GenBank/DDBJ databases">
        <authorList>
            <person name="Kuo A."/>
            <person name="Curtis B.A."/>
            <person name="Tanifuji G."/>
            <person name="Burki F."/>
            <person name="Gruber A."/>
            <person name="Irimia M."/>
            <person name="Maruyama S."/>
            <person name="Arias M.C."/>
            <person name="Ball S.G."/>
            <person name="Gile G.H."/>
            <person name="Hirakawa Y."/>
            <person name="Hopkins J.F."/>
            <person name="Rensing S.A."/>
            <person name="Schmutz J."/>
            <person name="Symeonidi A."/>
            <person name="Elias M."/>
            <person name="Eveleigh R.J."/>
            <person name="Herman E.K."/>
            <person name="Klute M.J."/>
            <person name="Nakayama T."/>
            <person name="Obornik M."/>
            <person name="Reyes-Prieto A."/>
            <person name="Armbrust E.V."/>
            <person name="Aves S.J."/>
            <person name="Beiko R.G."/>
            <person name="Coutinho P."/>
            <person name="Dacks J.B."/>
            <person name="Durnford D.G."/>
            <person name="Fast N.M."/>
            <person name="Green B.R."/>
            <person name="Grisdale C."/>
            <person name="Hempe F."/>
            <person name="Henrissat B."/>
            <person name="Hoppner M.P."/>
            <person name="Ishida K.-I."/>
            <person name="Kim E."/>
            <person name="Koreny L."/>
            <person name="Kroth P.G."/>
            <person name="Liu Y."/>
            <person name="Malik S.-B."/>
            <person name="Maier U.G."/>
            <person name="McRose D."/>
            <person name="Mock T."/>
            <person name="Neilson J.A."/>
            <person name="Onodera N.T."/>
            <person name="Poole A.M."/>
            <person name="Pritham E.J."/>
            <person name="Richards T.A."/>
            <person name="Rocap G."/>
            <person name="Roy S.W."/>
            <person name="Sarai C."/>
            <person name="Schaack S."/>
            <person name="Shirato S."/>
            <person name="Slamovits C.H."/>
            <person name="Spencer D.F."/>
            <person name="Suzuki S."/>
            <person name="Worden A.Z."/>
            <person name="Zauner S."/>
            <person name="Barry K."/>
            <person name="Bell C."/>
            <person name="Bharti A.K."/>
            <person name="Crow J.A."/>
            <person name="Grimwood J."/>
            <person name="Kramer R."/>
            <person name="Lindquist E."/>
            <person name="Lucas S."/>
            <person name="Salamov A."/>
            <person name="McFadden G.I."/>
            <person name="Lane C.E."/>
            <person name="Keeling P.J."/>
            <person name="Gray M.W."/>
            <person name="Grigoriev I.V."/>
            <person name="Archibald J.M."/>
        </authorList>
    </citation>
    <scope>NUCLEOTIDE SEQUENCE</scope>
    <source>
        <strain evidence="4">CCMP2712</strain>
    </source>
</reference>
<name>L1J1X6_GUITC</name>
<feature type="signal peptide" evidence="1">
    <location>
        <begin position="1"/>
        <end position="30"/>
    </location>
</feature>
<gene>
    <name evidence="2" type="ORF">GUITHDRAFT_111511</name>
</gene>
<protein>
    <recommendedName>
        <fullName evidence="5">Peptidylprolyl isomerase</fullName>
    </recommendedName>
</protein>